<dbReference type="PANTHER" id="PTHR15071">
    <property type="entry name" value="MANNOSE-6-PHOSPHATE RECEPTOR FAMILY MEMBER"/>
    <property type="match status" value="1"/>
</dbReference>
<dbReference type="VEuPathDB" id="VectorBase:LLOJ007206"/>
<keyword evidence="7" id="KW-1015">Disulfide bond</keyword>
<evidence type="ECO:0000259" key="9">
    <source>
        <dbReference type="PROSITE" id="PS51914"/>
    </source>
</evidence>
<dbReference type="Proteomes" id="UP000092461">
    <property type="component" value="Unassembled WGS sequence"/>
</dbReference>
<dbReference type="PANTHER" id="PTHR15071:SF0">
    <property type="entry name" value="MANNOSE 6-PHOSPHATE RECEPTOR-LIKE PROTEIN 1"/>
    <property type="match status" value="1"/>
</dbReference>
<proteinExistence type="predicted"/>
<name>A0A1B0CQQ7_LUTLO</name>
<evidence type="ECO:0000256" key="2">
    <source>
        <dbReference type="ARBA" id="ARBA00022448"/>
    </source>
</evidence>
<comment type="subcellular location">
    <subcellularLocation>
        <location evidence="1">Endomembrane system</location>
    </subcellularLocation>
</comment>
<dbReference type="AlphaFoldDB" id="A0A1B0CQQ7"/>
<dbReference type="EnsemblMetazoa" id="LLOJ007206-RA">
    <property type="protein sequence ID" value="LLOJ007206-PA"/>
    <property type="gene ID" value="LLOJ007206"/>
</dbReference>
<evidence type="ECO:0000313" key="10">
    <source>
        <dbReference type="EMBL" id="MBC1170089.1"/>
    </source>
</evidence>
<dbReference type="GO" id="GO:0038023">
    <property type="term" value="F:signaling receptor activity"/>
    <property type="evidence" value="ECO:0007669"/>
    <property type="project" value="InterPro"/>
</dbReference>
<evidence type="ECO:0000256" key="3">
    <source>
        <dbReference type="ARBA" id="ARBA00022692"/>
    </source>
</evidence>
<reference evidence="11" key="3">
    <citation type="submission" date="2020-05" db="UniProtKB">
        <authorList>
            <consortium name="EnsemblMetazoa"/>
        </authorList>
    </citation>
    <scope>IDENTIFICATION</scope>
    <source>
        <strain evidence="11">Jacobina</strain>
    </source>
</reference>
<protein>
    <submittedName>
        <fullName evidence="10">Putative cation-independent mannose-6-phosphate receptor</fullName>
    </submittedName>
</protein>
<evidence type="ECO:0000313" key="11">
    <source>
        <dbReference type="EnsemblMetazoa" id="LLOJ007206-PA"/>
    </source>
</evidence>
<dbReference type="InterPro" id="IPR044865">
    <property type="entry name" value="MRH_dom"/>
</dbReference>
<feature type="domain" description="MRH" evidence="9">
    <location>
        <begin position="32"/>
        <end position="164"/>
    </location>
</feature>
<evidence type="ECO:0000313" key="12">
    <source>
        <dbReference type="Proteomes" id="UP000092461"/>
    </source>
</evidence>
<reference evidence="10" key="2">
    <citation type="journal article" date="2020" name="BMC">
        <title>Leishmania infection induces a limited differential gene expression in the sand fly midgut.</title>
        <authorList>
            <person name="Coutinho-Abreu I.V."/>
            <person name="Serafim T.D."/>
            <person name="Meneses C."/>
            <person name="Kamhawi S."/>
            <person name="Oliveira F."/>
            <person name="Valenzuela J.G."/>
        </authorList>
    </citation>
    <scope>NUCLEOTIDE SEQUENCE</scope>
    <source>
        <strain evidence="10">Jacobina</strain>
        <tissue evidence="10">Midgut</tissue>
    </source>
</reference>
<evidence type="ECO:0000256" key="1">
    <source>
        <dbReference type="ARBA" id="ARBA00004308"/>
    </source>
</evidence>
<keyword evidence="3" id="KW-0812">Transmembrane</keyword>
<accession>A0A1B0CQQ7</accession>
<dbReference type="PROSITE" id="PS51914">
    <property type="entry name" value="MRH"/>
    <property type="match status" value="5"/>
</dbReference>
<dbReference type="Pfam" id="PF00878">
    <property type="entry name" value="CIMR"/>
    <property type="match status" value="5"/>
</dbReference>
<keyword evidence="12" id="KW-1185">Reference proteome</keyword>
<evidence type="ECO:0000256" key="5">
    <source>
        <dbReference type="ARBA" id="ARBA00022989"/>
    </source>
</evidence>
<dbReference type="VEuPathDB" id="VectorBase:LLONM1_004826"/>
<keyword evidence="5" id="KW-1133">Transmembrane helix</keyword>
<evidence type="ECO:0000256" key="4">
    <source>
        <dbReference type="ARBA" id="ARBA00022729"/>
    </source>
</evidence>
<dbReference type="GO" id="GO:0005537">
    <property type="term" value="F:D-mannose binding"/>
    <property type="evidence" value="ECO:0007669"/>
    <property type="project" value="InterPro"/>
</dbReference>
<dbReference type="EMBL" id="GITU01001386">
    <property type="protein sequence ID" value="MBC1170089.1"/>
    <property type="molecule type" value="Transcribed_RNA"/>
</dbReference>
<feature type="chain" id="PRO_5044555464" evidence="8">
    <location>
        <begin position="24"/>
        <end position="910"/>
    </location>
</feature>
<feature type="domain" description="MRH" evidence="9">
    <location>
        <begin position="449"/>
        <end position="605"/>
    </location>
</feature>
<keyword evidence="10" id="KW-0675">Receptor</keyword>
<organism evidence="11 12">
    <name type="scientific">Lutzomyia longipalpis</name>
    <name type="common">Sand fly</name>
    <dbReference type="NCBI Taxonomy" id="7200"/>
    <lineage>
        <taxon>Eukaryota</taxon>
        <taxon>Metazoa</taxon>
        <taxon>Ecdysozoa</taxon>
        <taxon>Arthropoda</taxon>
        <taxon>Hexapoda</taxon>
        <taxon>Insecta</taxon>
        <taxon>Pterygota</taxon>
        <taxon>Neoptera</taxon>
        <taxon>Endopterygota</taxon>
        <taxon>Diptera</taxon>
        <taxon>Nematocera</taxon>
        <taxon>Psychodoidea</taxon>
        <taxon>Psychodidae</taxon>
        <taxon>Lutzomyia</taxon>
        <taxon>Lutzomyia</taxon>
    </lineage>
</organism>
<dbReference type="InterPro" id="IPR009011">
    <property type="entry name" value="Man6P_isomerase_rcpt-bd_dom_sf"/>
</dbReference>
<dbReference type="InterPro" id="IPR000479">
    <property type="entry name" value="CIMR_rpt"/>
</dbReference>
<dbReference type="SUPFAM" id="SSF50911">
    <property type="entry name" value="Mannose 6-phosphate receptor domain"/>
    <property type="match status" value="5"/>
</dbReference>
<feature type="domain" description="MRH" evidence="9">
    <location>
        <begin position="613"/>
        <end position="807"/>
    </location>
</feature>
<sequence>MFCNFAVKFLTLLALLSLRGCDGLDKLEVTGDGCKVTEPIYNSTFDLGSLQSDLGHSVNLGKDKIEFNLCGAVSKSCNGTTGVGACLHAKGKDKVLGMEHTLKLSNGRFHFDFSGEKCSASKNYSLSVILQCDYTPVKDPFSAKRSSDGCTYVVMYRTKIACTPTSAKPLDSCSIPLNSFTTINLYPLAMVNHVVDDRNGGTFLINICRPVLWDLDAMCPPGTGVCFVNRTETDLTKRFQNLGTIDKPTIDNGTPSVKMISPELCSSDTTRHVSSIITFQCDKTARIEKIEFIGYQDCQYEFVWPTSAVCETLEPCTAVDPKSGFKYDLRQLSKKPYNVTHDNHTYTFGVCSAPLTPCLESSGACEIFPTETIGLGIVNDKLMINQTGAPFLKYSGGGMCKKNKEPWHTVIEFVCAESGMEKGPKIIENTDCRLIIQFVTDVICQEKQISCQTTNSSFDSVIDLTPLIKYTENYVANISSEIKGDNAKSQYYINVCRPLVPQYGLSCPGGSAICQATIENGKPESEKSLGYPDVSLTMVNTAAGSRAQLKYLRGSDCPADKDTKLSSEINFSCDPKVGRGNPILKTITHDCLYEFEWATNVICPTYKCEFSKKHCSIHNEQTDSDFDLSDLVKSNPKLNEMKFCELDKYQVMADYAQGSVKVFSSTKQKCGDMNIEVRLNCNGDERNSSTKDYYINVCRPLVPQYGLSCPGGSAICQATIENGKPESEKSLGYPDVSLTMVNTAAGSRAQLKYLRGSDCPADKDTKLSSEINFSCDPKVGRGNPILKTITHDCLYEFEWATNVICPTYKCEFSKKHCSIHNEQTDSDFDLSDLVKSNPKLNEMKFCELDKYQVMADYAQGSVKVFSSTKQKCGDMNIEVRLNCNGDERNSSTKDVSRQFYLFSLSYMRVY</sequence>
<keyword evidence="2" id="KW-0813">Transport</keyword>
<dbReference type="EMBL" id="AJWK01023876">
    <property type="status" value="NOT_ANNOTATED_CDS"/>
    <property type="molecule type" value="Genomic_DNA"/>
</dbReference>
<evidence type="ECO:0000256" key="7">
    <source>
        <dbReference type="ARBA" id="ARBA00023157"/>
    </source>
</evidence>
<dbReference type="GO" id="GO:0010008">
    <property type="term" value="C:endosome membrane"/>
    <property type="evidence" value="ECO:0007669"/>
    <property type="project" value="UniProtKB-SubCell"/>
</dbReference>
<dbReference type="GO" id="GO:0007041">
    <property type="term" value="P:lysosomal transport"/>
    <property type="evidence" value="ECO:0007669"/>
    <property type="project" value="InterPro"/>
</dbReference>
<evidence type="ECO:0000256" key="6">
    <source>
        <dbReference type="ARBA" id="ARBA00023136"/>
    </source>
</evidence>
<dbReference type="Gene3D" id="2.70.130.10">
    <property type="entry name" value="Mannose-6-phosphate receptor binding domain"/>
    <property type="match status" value="5"/>
</dbReference>
<keyword evidence="4 8" id="KW-0732">Signal</keyword>
<reference evidence="12" key="1">
    <citation type="submission" date="2012-05" db="EMBL/GenBank/DDBJ databases">
        <title>Whole Genome Assembly of Lutzomyia longipalpis.</title>
        <authorList>
            <person name="Richards S."/>
            <person name="Qu C."/>
            <person name="Dillon R."/>
            <person name="Worley K."/>
            <person name="Scherer S."/>
            <person name="Batterton M."/>
            <person name="Taylor A."/>
            <person name="Hawes A."/>
            <person name="Hernandez B."/>
            <person name="Kovar C."/>
            <person name="Mandapat C."/>
            <person name="Pham C."/>
            <person name="Qu C."/>
            <person name="Jing C."/>
            <person name="Bess C."/>
            <person name="Bandaranaike D."/>
            <person name="Ngo D."/>
            <person name="Ongeri F."/>
            <person name="Arias F."/>
            <person name="Lara F."/>
            <person name="Weissenberger G."/>
            <person name="Kamau G."/>
            <person name="Han H."/>
            <person name="Shen H."/>
            <person name="Dinh H."/>
            <person name="Khalil I."/>
            <person name="Jones J."/>
            <person name="Shafer J."/>
            <person name="Jayaseelan J."/>
            <person name="Quiroz J."/>
            <person name="Blankenburg K."/>
            <person name="Nguyen L."/>
            <person name="Jackson L."/>
            <person name="Francisco L."/>
            <person name="Tang L.-Y."/>
            <person name="Pu L.-L."/>
            <person name="Perales L."/>
            <person name="Lorensuhewa L."/>
            <person name="Munidasa M."/>
            <person name="Coyle M."/>
            <person name="Taylor M."/>
            <person name="Puazo M."/>
            <person name="Firestine M."/>
            <person name="Scheel M."/>
            <person name="Javaid M."/>
            <person name="Wang M."/>
            <person name="Li M."/>
            <person name="Tabassum N."/>
            <person name="Saada N."/>
            <person name="Osuji N."/>
            <person name="Aqrawi P."/>
            <person name="Fu Q."/>
            <person name="Thornton R."/>
            <person name="Raj R."/>
            <person name="Goodspeed R."/>
            <person name="Mata R."/>
            <person name="Najjar R."/>
            <person name="Gubbala S."/>
            <person name="Lee S."/>
            <person name="Denson S."/>
            <person name="Patil S."/>
            <person name="Macmil S."/>
            <person name="Qi S."/>
            <person name="Matskevitch T."/>
            <person name="Palculict T."/>
            <person name="Mathew T."/>
            <person name="Vee V."/>
            <person name="Velamala V."/>
            <person name="Korchina V."/>
            <person name="Cai W."/>
            <person name="Liu W."/>
            <person name="Dai W."/>
            <person name="Zou X."/>
            <person name="Zhu Y."/>
            <person name="Zhang Y."/>
            <person name="Wu Y.-Q."/>
            <person name="Xin Y."/>
            <person name="Nazarath L."/>
            <person name="Kovar C."/>
            <person name="Han Y."/>
            <person name="Muzny D."/>
            <person name="Gibbs R."/>
        </authorList>
    </citation>
    <scope>NUCLEOTIDE SEQUENCE [LARGE SCALE GENOMIC DNA]</scope>
    <source>
        <strain evidence="12">Jacobina</strain>
    </source>
</reference>
<keyword evidence="6" id="KW-0472">Membrane</keyword>
<feature type="domain" description="MRH" evidence="9">
    <location>
        <begin position="314"/>
        <end position="446"/>
    </location>
</feature>
<dbReference type="GO" id="GO:0005802">
    <property type="term" value="C:trans-Golgi network"/>
    <property type="evidence" value="ECO:0007669"/>
    <property type="project" value="TreeGrafter"/>
</dbReference>
<evidence type="ECO:0000256" key="8">
    <source>
        <dbReference type="SAM" id="SignalP"/>
    </source>
</evidence>
<dbReference type="EMBL" id="AJWK01023877">
    <property type="status" value="NOT_ANNOTATED_CDS"/>
    <property type="molecule type" value="Genomic_DNA"/>
</dbReference>
<feature type="signal peptide" evidence="8">
    <location>
        <begin position="1"/>
        <end position="23"/>
    </location>
</feature>
<dbReference type="SMART" id="SM01404">
    <property type="entry name" value="CIMR"/>
    <property type="match status" value="6"/>
</dbReference>
<dbReference type="GO" id="GO:0000139">
    <property type="term" value="C:Golgi membrane"/>
    <property type="evidence" value="ECO:0007669"/>
    <property type="project" value="UniProtKB-SubCell"/>
</dbReference>
<feature type="domain" description="MRH" evidence="9">
    <location>
        <begin position="171"/>
        <end position="312"/>
    </location>
</feature>